<evidence type="ECO:0000313" key="4">
    <source>
        <dbReference type="EMBL" id="CDG66825.1"/>
    </source>
</evidence>
<dbReference type="SUPFAM" id="SSF56219">
    <property type="entry name" value="DNase I-like"/>
    <property type="match status" value="1"/>
</dbReference>
<dbReference type="Pfam" id="PF14529">
    <property type="entry name" value="Exo_endo_phos_2"/>
    <property type="match status" value="1"/>
</dbReference>
<feature type="domain" description="Reverse transcriptase" evidence="3">
    <location>
        <begin position="788"/>
        <end position="1062"/>
    </location>
</feature>
<dbReference type="CDD" id="cd01650">
    <property type="entry name" value="RT_nLTR_like"/>
    <property type="match status" value="1"/>
</dbReference>
<feature type="domain" description="SSD" evidence="2">
    <location>
        <begin position="332"/>
        <end position="416"/>
    </location>
</feature>
<dbReference type="OrthoDB" id="429851at2759"/>
<feature type="non-terminal residue" evidence="4">
    <location>
        <position position="1"/>
    </location>
</feature>
<organism evidence="4">
    <name type="scientific">Hydra vulgaris</name>
    <name type="common">Hydra</name>
    <name type="synonym">Hydra attenuata</name>
    <dbReference type="NCBI Taxonomy" id="6087"/>
    <lineage>
        <taxon>Eukaryota</taxon>
        <taxon>Metazoa</taxon>
        <taxon>Cnidaria</taxon>
        <taxon>Hydrozoa</taxon>
        <taxon>Hydroidolina</taxon>
        <taxon>Anthoathecata</taxon>
        <taxon>Aplanulata</taxon>
        <taxon>Hydridae</taxon>
        <taxon>Hydra</taxon>
    </lineage>
</organism>
<feature type="transmembrane region" description="Helical" evidence="1">
    <location>
        <begin position="394"/>
        <end position="417"/>
    </location>
</feature>
<reference evidence="4" key="1">
    <citation type="journal article" date="2013" name="Genome Biol. Evol.">
        <title>Punctuated emergences of genetic and phenotypic innovations in eumetazoan, bilaterian, euteleostome, and hominidae ancestors.</title>
        <authorList>
            <person name="Wenger Y."/>
            <person name="Galliot B."/>
        </authorList>
    </citation>
    <scope>NUCLEOTIDE SEQUENCE</scope>
    <source>
        <tissue evidence="4">Whole animals</tissue>
    </source>
</reference>
<feature type="transmembrane region" description="Helical" evidence="1">
    <location>
        <begin position="294"/>
        <end position="314"/>
    </location>
</feature>
<dbReference type="Pfam" id="PF00078">
    <property type="entry name" value="RVT_1"/>
    <property type="match status" value="1"/>
</dbReference>
<keyword evidence="1" id="KW-1133">Transmembrane helix</keyword>
<accession>T2M4I6</accession>
<evidence type="ECO:0000259" key="2">
    <source>
        <dbReference type="PROSITE" id="PS50156"/>
    </source>
</evidence>
<sequence length="1154" mass="129233">HLVFFFSAVGLCIQISLVFTTAGLYIFDYDIFPYDFTQVPLNLEMDSTKLRADAFNFVVEDGRINLQPVTAISQGERNIKAAPLELVYRCKDLKKNVITAKNLKSITELEKELFLNPMYQRVCHLMNLNNSMVCSPPMSLIHLFDGTYRSIDPVFYDPDFKNITSVLNLAKNISELRPLLAFSFDKNSVLENNRIFSTHLRSLLFAGLPLHGYRHAEDRKNEQLLSLKKYIVEGFGKLLADRYKSGVGELNVFYMNLELFFNAVEKQVIWDLLLAGGSLVFIFCFIWFQTGSLWITGWAIFSIITNFFGANLIYRIILDFRYIGIFHVLSVFIILGIGADDVFVFYNTWKLMENEKFNCLQKHLTETFRIASGAMFVTSLTTAVAFFASATSPLLGVSSFGVFSALLHSITFLFVLYRSPSSHDCTLLDVISDQIDHALSLYPSANIVVVGDFNAHHTEWLGSNTTDPAGTKAFNFCVSQSLTMIVNFVTRFPDNPNHLPSLLDLCLVSDPSLCSVSPFSPLGGSDHAMISINLSSRTSFLGSPYHRTTYYYPKADWDSFRDFLRDGPWADVFSLSADKCTITSWIQAGMEAFIPSRRFQVKPHSTPWFSPSCAAAISNRNHFFHLFQKNNSLENKRLFIIARNRCKKVLSDAKLHYSQFTKSLILSQKLGSKDFWKIFNSIINKGRSNIPSLIHGTDLITSPKDKAELFAKNFSSNSTLESYGHSLTSIPVKQVDPLLDIQITPASVAKVISQLNSSTACGPDNIPVTVLQNCSPELSSILSKLFNKCLTESCFSACWKMASVVPIFKNSGENSDPSNCRPISLLSVISKVFESLINKFLTSHLESNKLLSDNQYGFRSSRSTADLLTAVTERFYRALDGGSEARAIALDISKAFDKVWHAGLLHKLASYGVSGKVFESIKSFLSNRFIKVILEGQHSSLFPVTSGVPQGSILGPVLFLIYINDLPDNLSSKVALFADDSTLYSCLDKKSSLFDRLEQAADLESDLTSVIDWGSQWLVNFNSKKTQLLTANNYRNMVNIPILMNGNPLTELSSLRLLGLSVTTDLSWKPYIQSIAKLASAKVASLYRARHFLTSDSILYLYKSLIRPCMEYCCHIWAGSSNDSLSLLDKVQKRIVNVVGPGLSAKLEPLSHRR</sequence>
<dbReference type="GO" id="GO:0003824">
    <property type="term" value="F:catalytic activity"/>
    <property type="evidence" value="ECO:0007669"/>
    <property type="project" value="InterPro"/>
</dbReference>
<dbReference type="AlphaFoldDB" id="T2M4I6"/>
<dbReference type="InterPro" id="IPR000731">
    <property type="entry name" value="SSD"/>
</dbReference>
<dbReference type="EMBL" id="HAAD01000593">
    <property type="protein sequence ID" value="CDG66825.1"/>
    <property type="molecule type" value="mRNA"/>
</dbReference>
<evidence type="ECO:0000259" key="3">
    <source>
        <dbReference type="PROSITE" id="PS50878"/>
    </source>
</evidence>
<feature type="transmembrane region" description="Helical" evidence="1">
    <location>
        <begin position="268"/>
        <end position="288"/>
    </location>
</feature>
<feature type="transmembrane region" description="Helical" evidence="1">
    <location>
        <begin position="6"/>
        <end position="27"/>
    </location>
</feature>
<dbReference type="InterPro" id="IPR043502">
    <property type="entry name" value="DNA/RNA_pol_sf"/>
</dbReference>
<dbReference type="SUPFAM" id="SSF56672">
    <property type="entry name" value="DNA/RNA polymerases"/>
    <property type="match status" value="1"/>
</dbReference>
<dbReference type="GO" id="GO:0016020">
    <property type="term" value="C:membrane"/>
    <property type="evidence" value="ECO:0007669"/>
    <property type="project" value="InterPro"/>
</dbReference>
<dbReference type="InterPro" id="IPR005135">
    <property type="entry name" value="Endo/exonuclease/phosphatase"/>
</dbReference>
<dbReference type="SUPFAM" id="SSF82866">
    <property type="entry name" value="Multidrug efflux transporter AcrB transmembrane domain"/>
    <property type="match status" value="1"/>
</dbReference>
<dbReference type="PROSITE" id="PS50156">
    <property type="entry name" value="SSD"/>
    <property type="match status" value="1"/>
</dbReference>
<keyword evidence="1" id="KW-0812">Transmembrane</keyword>
<dbReference type="PANTHER" id="PTHR47510">
    <property type="entry name" value="REVERSE TRANSCRIPTASE DOMAIN-CONTAINING PROTEIN"/>
    <property type="match status" value="1"/>
</dbReference>
<proteinExistence type="evidence at transcript level"/>
<dbReference type="Gene3D" id="3.60.10.10">
    <property type="entry name" value="Endonuclease/exonuclease/phosphatase"/>
    <property type="match status" value="1"/>
</dbReference>
<dbReference type="PANTHER" id="PTHR47510:SF3">
    <property type="entry name" value="ENDO_EXONUCLEASE_PHOSPHATASE DOMAIN-CONTAINING PROTEIN"/>
    <property type="match status" value="1"/>
</dbReference>
<evidence type="ECO:0000256" key="1">
    <source>
        <dbReference type="SAM" id="Phobius"/>
    </source>
</evidence>
<feature type="transmembrane region" description="Helical" evidence="1">
    <location>
        <begin position="367"/>
        <end position="387"/>
    </location>
</feature>
<gene>
    <name evidence="4" type="primary">PTCHD2</name>
</gene>
<dbReference type="PROSITE" id="PS50878">
    <property type="entry name" value="RT_POL"/>
    <property type="match status" value="1"/>
</dbReference>
<dbReference type="InterPro" id="IPR036691">
    <property type="entry name" value="Endo/exonu/phosph_ase_sf"/>
</dbReference>
<dbReference type="InterPro" id="IPR000477">
    <property type="entry name" value="RT_dom"/>
</dbReference>
<name>T2M4I6_HYDVU</name>
<protein>
    <submittedName>
        <fullName evidence="4">Patched domain-containing protein 2</fullName>
    </submittedName>
</protein>
<feature type="transmembrane region" description="Helical" evidence="1">
    <location>
        <begin position="326"/>
        <end position="347"/>
    </location>
</feature>
<keyword evidence="1" id="KW-0472">Membrane</keyword>